<dbReference type="EMBL" id="AESD01000627">
    <property type="protein sequence ID" value="EHJ11140.1"/>
    <property type="molecule type" value="Genomic_DNA"/>
</dbReference>
<protein>
    <submittedName>
        <fullName evidence="1">Uncharacterized protein</fullName>
    </submittedName>
</protein>
<gene>
    <name evidence="1" type="ORF">CWATWH0003_4116</name>
</gene>
<evidence type="ECO:0000313" key="1">
    <source>
        <dbReference type="EMBL" id="EHJ11140.1"/>
    </source>
</evidence>
<reference evidence="1 2" key="1">
    <citation type="journal article" date="2011" name="Front. Microbiol.">
        <title>Two Strains of Crocosphaera watsonii with Highly Conserved Genomes are Distinguished by Strain-Specific Features.</title>
        <authorList>
            <person name="Bench S.R."/>
            <person name="Ilikchyan I.N."/>
            <person name="Tripp H.J."/>
            <person name="Zehr J.P."/>
        </authorList>
    </citation>
    <scope>NUCLEOTIDE SEQUENCE [LARGE SCALE GENOMIC DNA]</scope>
    <source>
        <strain evidence="1 2">WH 0003</strain>
    </source>
</reference>
<name>G5J9K0_CROWT</name>
<comment type="caution">
    <text evidence="1">The sequence shown here is derived from an EMBL/GenBank/DDBJ whole genome shotgun (WGS) entry which is preliminary data.</text>
</comment>
<organism evidence="1 2">
    <name type="scientific">Crocosphaera watsonii WH 0003</name>
    <dbReference type="NCBI Taxonomy" id="423471"/>
    <lineage>
        <taxon>Bacteria</taxon>
        <taxon>Bacillati</taxon>
        <taxon>Cyanobacteriota</taxon>
        <taxon>Cyanophyceae</taxon>
        <taxon>Oscillatoriophycideae</taxon>
        <taxon>Chroococcales</taxon>
        <taxon>Aphanothecaceae</taxon>
        <taxon>Crocosphaera</taxon>
    </lineage>
</organism>
<evidence type="ECO:0000313" key="2">
    <source>
        <dbReference type="Proteomes" id="UP000003477"/>
    </source>
</evidence>
<proteinExistence type="predicted"/>
<dbReference type="RefSeq" id="WP_007307001.1">
    <property type="nucleotide sequence ID" value="NZ_AESD01000627.1"/>
</dbReference>
<dbReference type="AlphaFoldDB" id="G5J9K0"/>
<dbReference type="Proteomes" id="UP000003477">
    <property type="component" value="Unassembled WGS sequence"/>
</dbReference>
<dbReference type="PATRIC" id="fig|423471.3.peg.3860"/>
<accession>G5J9K0</accession>
<dbReference type="GeneID" id="88767583"/>
<sequence length="105" mass="11755">MSDTSPSGKKLKIISLEPKAVLINSNNESVDINEDSVIVAPFFVDREEVIENLSELIETVYNEFDSACKTRNLNWEAELELGMEFGVKFTAKLKISPKLSEDSQS</sequence>